<comment type="caution">
    <text evidence="1">The sequence shown here is derived from an EMBL/GenBank/DDBJ whole genome shotgun (WGS) entry which is preliminary data.</text>
</comment>
<dbReference type="STRING" id="1798550.A2927_01980"/>
<dbReference type="EMBL" id="MHKL01000035">
    <property type="protein sequence ID" value="OGY88880.1"/>
    <property type="molecule type" value="Genomic_DNA"/>
</dbReference>
<accession>A0A1G2BKQ8</accession>
<organism evidence="1 2">
    <name type="scientific">Candidatus Komeilibacteria bacterium RIFCSPLOWO2_01_FULL_45_10</name>
    <dbReference type="NCBI Taxonomy" id="1798550"/>
    <lineage>
        <taxon>Bacteria</taxon>
        <taxon>Candidatus Komeiliibacteriota</taxon>
    </lineage>
</organism>
<protein>
    <submittedName>
        <fullName evidence="1">Uncharacterized protein</fullName>
    </submittedName>
</protein>
<reference evidence="1 2" key="1">
    <citation type="journal article" date="2016" name="Nat. Commun.">
        <title>Thousands of microbial genomes shed light on interconnected biogeochemical processes in an aquifer system.</title>
        <authorList>
            <person name="Anantharaman K."/>
            <person name="Brown C.T."/>
            <person name="Hug L.A."/>
            <person name="Sharon I."/>
            <person name="Castelle C.J."/>
            <person name="Probst A.J."/>
            <person name="Thomas B.C."/>
            <person name="Singh A."/>
            <person name="Wilkins M.J."/>
            <person name="Karaoz U."/>
            <person name="Brodie E.L."/>
            <person name="Williams K.H."/>
            <person name="Hubbard S.S."/>
            <person name="Banfield J.F."/>
        </authorList>
    </citation>
    <scope>NUCLEOTIDE SEQUENCE [LARGE SCALE GENOMIC DNA]</scope>
</reference>
<proteinExistence type="predicted"/>
<dbReference type="Proteomes" id="UP000178849">
    <property type="component" value="Unassembled WGS sequence"/>
</dbReference>
<evidence type="ECO:0000313" key="2">
    <source>
        <dbReference type="Proteomes" id="UP000178849"/>
    </source>
</evidence>
<sequence>MAVTALDLGRAEIEAIGQVDFGERQSQRVVKTVVFQPQGQGATSSTAVFTDEDAYFSGSVIDIQGAGLFTNDDIRLYFFSNIEAEGKALAVDQIYISWLSTLTVTEKKSANFPPPPGSLEMPQLDFDSADPDSLFNQATAVYTTGQFNQLLNDNPNLVLNGIIYVTGNAIIQRGHNLTVNGALVADGNINFGTDEWPFWEPNPSLTINDSGSGPAGLLSKRKIHFGTFSGIAEINGLIYTPDEFKLDAYGMDFSLTGGILVRDFTVNSLWQPLILNYNEEVVMRTLGLPYTAPVINIEHWEEEY</sequence>
<dbReference type="AlphaFoldDB" id="A0A1G2BKQ8"/>
<name>A0A1G2BKQ8_9BACT</name>
<evidence type="ECO:0000313" key="1">
    <source>
        <dbReference type="EMBL" id="OGY88880.1"/>
    </source>
</evidence>
<gene>
    <name evidence="1" type="ORF">A2927_01980</name>
</gene>